<accession>B0RKL1</accession>
<organism evidence="1">
    <name type="scientific">Yersinia enterocolitica</name>
    <dbReference type="NCBI Taxonomy" id="630"/>
    <lineage>
        <taxon>Bacteria</taxon>
        <taxon>Pseudomonadati</taxon>
        <taxon>Pseudomonadota</taxon>
        <taxon>Gammaproteobacteria</taxon>
        <taxon>Enterobacterales</taxon>
        <taxon>Yersiniaceae</taxon>
        <taxon>Yersinia</taxon>
    </lineage>
</organism>
<evidence type="ECO:0000313" key="1">
    <source>
        <dbReference type="EMBL" id="CAP20118.1"/>
    </source>
</evidence>
<dbReference type="AlphaFoldDB" id="B0RKL1"/>
<protein>
    <submittedName>
        <fullName evidence="1">Uncharacterized protein</fullName>
    </submittedName>
</protein>
<geneLocation type="plasmid" evidence="1">
    <name>pYE854</name>
</geneLocation>
<name>B0RKL1_YEREN</name>
<keyword evidence="1" id="KW-0614">Plasmid</keyword>
<dbReference type="RefSeq" id="WP_012291267.1">
    <property type="nucleotide sequence ID" value="NC_010377.1"/>
</dbReference>
<dbReference type="EMBL" id="AM905950">
    <property type="protein sequence ID" value="CAP20118.1"/>
    <property type="molecule type" value="Genomic_DNA"/>
</dbReference>
<reference evidence="1" key="1">
    <citation type="journal article" date="2008" name="J. Bacteriol.">
        <title>Genetic and functional properties of the self-transmissible Yersinia enterocolitica plasmid pYE854, which mobilizes the virulence plasmid pYV.</title>
        <authorList>
            <person name="Hammerl J.A."/>
            <person name="Klein I."/>
            <person name="Lanka E."/>
            <person name="Appel B."/>
            <person name="Hertwig S."/>
        </authorList>
    </citation>
    <scope>NUCLEOTIDE SEQUENCE [LARGE SCALE GENOMIC DNA]</scope>
    <source>
        <strain evidence="1">29854</strain>
        <plasmid evidence="1">pYE854</plasmid>
    </source>
</reference>
<proteinExistence type="predicted"/>
<sequence length="98" mass="11375">MIQIDIMHKQMKVTMAKIIEQCKVTKKRIYFTCPGDLKDEFDRAKKLLSNYGYIIDLQDDYIKTIKDAIGKMQKQLEELEIKTSSEISGRKSDTILNG</sequence>